<accession>A0A917VBN2</accession>
<name>A0A917VBN2_9NOCA</name>
<proteinExistence type="predicted"/>
<reference evidence="1" key="2">
    <citation type="submission" date="2020-09" db="EMBL/GenBank/DDBJ databases">
        <authorList>
            <person name="Sun Q."/>
            <person name="Zhou Y."/>
        </authorList>
    </citation>
    <scope>NUCLEOTIDE SEQUENCE</scope>
    <source>
        <strain evidence="1">CGMCC 4.7278</strain>
    </source>
</reference>
<organism evidence="1 2">
    <name type="scientific">Nocardia camponoti</name>
    <dbReference type="NCBI Taxonomy" id="1616106"/>
    <lineage>
        <taxon>Bacteria</taxon>
        <taxon>Bacillati</taxon>
        <taxon>Actinomycetota</taxon>
        <taxon>Actinomycetes</taxon>
        <taxon>Mycobacteriales</taxon>
        <taxon>Nocardiaceae</taxon>
        <taxon>Nocardia</taxon>
    </lineage>
</organism>
<evidence type="ECO:0000313" key="2">
    <source>
        <dbReference type="Proteomes" id="UP000612956"/>
    </source>
</evidence>
<evidence type="ECO:0000313" key="1">
    <source>
        <dbReference type="EMBL" id="GGK59992.1"/>
    </source>
</evidence>
<dbReference type="AlphaFoldDB" id="A0A917VBN2"/>
<reference evidence="1" key="1">
    <citation type="journal article" date="2014" name="Int. J. Syst. Evol. Microbiol.">
        <title>Complete genome sequence of Corynebacterium casei LMG S-19264T (=DSM 44701T), isolated from a smear-ripened cheese.</title>
        <authorList>
            <consortium name="US DOE Joint Genome Institute (JGI-PGF)"/>
            <person name="Walter F."/>
            <person name="Albersmeier A."/>
            <person name="Kalinowski J."/>
            <person name="Ruckert C."/>
        </authorList>
    </citation>
    <scope>NUCLEOTIDE SEQUENCE</scope>
    <source>
        <strain evidence="1">CGMCC 4.7278</strain>
    </source>
</reference>
<dbReference type="Proteomes" id="UP000612956">
    <property type="component" value="Unassembled WGS sequence"/>
</dbReference>
<keyword evidence="2" id="KW-1185">Reference proteome</keyword>
<comment type="caution">
    <text evidence="1">The sequence shown here is derived from an EMBL/GenBank/DDBJ whole genome shotgun (WGS) entry which is preliminary data.</text>
</comment>
<protein>
    <submittedName>
        <fullName evidence="1">Uncharacterized protein</fullName>
    </submittedName>
</protein>
<gene>
    <name evidence="1" type="ORF">GCM10011591_35390</name>
</gene>
<sequence length="76" mass="8249">MPSVQSNNWSWWAARAVVTVGSGRNLRADAVSEVPAAVSEVDRLDELRQAAMVGRMWAAALAVQYRIDSHGSVVPK</sequence>
<dbReference type="EMBL" id="BMMW01000003">
    <property type="protein sequence ID" value="GGK59992.1"/>
    <property type="molecule type" value="Genomic_DNA"/>
</dbReference>